<dbReference type="InterPro" id="IPR010065">
    <property type="entry name" value="AA_ABC_transptr_permease_3TM"/>
</dbReference>
<name>A0A0H3WX45_9BURK</name>
<keyword evidence="4" id="KW-1003">Cell membrane</keyword>
<feature type="domain" description="ABC transmembrane type-1" evidence="9">
    <location>
        <begin position="15"/>
        <end position="206"/>
    </location>
</feature>
<dbReference type="PANTHER" id="PTHR30614:SF1">
    <property type="entry name" value="GLUTAMATE_ASPARTATE IMPORT PERMEASE PROTEIN GLTK"/>
    <property type="match status" value="1"/>
</dbReference>
<evidence type="ECO:0000256" key="2">
    <source>
        <dbReference type="ARBA" id="ARBA00010072"/>
    </source>
</evidence>
<dbReference type="PATRIC" id="fig|656179.3.peg.3128"/>
<feature type="transmembrane region" description="Helical" evidence="8">
    <location>
        <begin position="140"/>
        <end position="162"/>
    </location>
</feature>
<dbReference type="Pfam" id="PF00528">
    <property type="entry name" value="BPD_transp_1"/>
    <property type="match status" value="1"/>
</dbReference>
<dbReference type="PROSITE" id="PS50928">
    <property type="entry name" value="ABC_TM1"/>
    <property type="match status" value="1"/>
</dbReference>
<evidence type="ECO:0000256" key="3">
    <source>
        <dbReference type="ARBA" id="ARBA00022448"/>
    </source>
</evidence>
<dbReference type="InterPro" id="IPR035906">
    <property type="entry name" value="MetI-like_sf"/>
</dbReference>
<comment type="similarity">
    <text evidence="2">Belongs to the binding-protein-dependent transport system permease family. HisMQ subfamily.</text>
</comment>
<organism evidence="10 11">
    <name type="scientific">Pandoraea faecigallinarum</name>
    <dbReference type="NCBI Taxonomy" id="656179"/>
    <lineage>
        <taxon>Bacteria</taxon>
        <taxon>Pseudomonadati</taxon>
        <taxon>Pseudomonadota</taxon>
        <taxon>Betaproteobacteria</taxon>
        <taxon>Burkholderiales</taxon>
        <taxon>Burkholderiaceae</taxon>
        <taxon>Pandoraea</taxon>
    </lineage>
</organism>
<dbReference type="Proteomes" id="UP000035651">
    <property type="component" value="Chromosome"/>
</dbReference>
<evidence type="ECO:0000313" key="10">
    <source>
        <dbReference type="EMBL" id="AKM31101.1"/>
    </source>
</evidence>
<evidence type="ECO:0000313" key="11">
    <source>
        <dbReference type="Proteomes" id="UP000035651"/>
    </source>
</evidence>
<protein>
    <recommendedName>
        <fullName evidence="9">ABC transmembrane type-1 domain-containing protein</fullName>
    </recommendedName>
</protein>
<dbReference type="GO" id="GO:0006865">
    <property type="term" value="P:amino acid transport"/>
    <property type="evidence" value="ECO:0007669"/>
    <property type="project" value="TreeGrafter"/>
</dbReference>
<dbReference type="OrthoDB" id="8654509at2"/>
<feature type="transmembrane region" description="Helical" evidence="8">
    <location>
        <begin position="182"/>
        <end position="206"/>
    </location>
</feature>
<dbReference type="InterPro" id="IPR000515">
    <property type="entry name" value="MetI-like"/>
</dbReference>
<evidence type="ECO:0000256" key="1">
    <source>
        <dbReference type="ARBA" id="ARBA00004429"/>
    </source>
</evidence>
<keyword evidence="7 8" id="KW-0472">Membrane</keyword>
<dbReference type="GO" id="GO:0043190">
    <property type="term" value="C:ATP-binding cassette (ABC) transporter complex"/>
    <property type="evidence" value="ECO:0007669"/>
    <property type="project" value="InterPro"/>
</dbReference>
<keyword evidence="5 8" id="KW-0812">Transmembrane</keyword>
<evidence type="ECO:0000256" key="4">
    <source>
        <dbReference type="ARBA" id="ARBA00022475"/>
    </source>
</evidence>
<evidence type="ECO:0000259" key="9">
    <source>
        <dbReference type="PROSITE" id="PS50928"/>
    </source>
</evidence>
<feature type="transmembrane region" description="Helical" evidence="8">
    <location>
        <begin position="20"/>
        <end position="42"/>
    </location>
</feature>
<dbReference type="KEGG" id="pfg:AB870_14695"/>
<dbReference type="Gene3D" id="1.10.3720.10">
    <property type="entry name" value="MetI-like"/>
    <property type="match status" value="1"/>
</dbReference>
<dbReference type="SUPFAM" id="SSF161098">
    <property type="entry name" value="MetI-like"/>
    <property type="match status" value="1"/>
</dbReference>
<dbReference type="PANTHER" id="PTHR30614">
    <property type="entry name" value="MEMBRANE COMPONENT OF AMINO ACID ABC TRANSPORTER"/>
    <property type="match status" value="1"/>
</dbReference>
<comment type="subcellular location">
    <subcellularLocation>
        <location evidence="1">Cell inner membrane</location>
        <topology evidence="1">Multi-pass membrane protein</topology>
    </subcellularLocation>
    <subcellularLocation>
        <location evidence="8">Cell membrane</location>
        <topology evidence="8">Multi-pass membrane protein</topology>
    </subcellularLocation>
</comment>
<accession>A0A0H3WX45</accession>
<sequence>MAIDFSVVREAIPVLLEGLRVTAVVSLIGIPIGVVIGIAGAYAAQSRTLLRPVALAYVELVRNIPYLILVYLSFFGLPKLGIGASAMAVAVGCTAFYTGGYFCEILRAALRSVARGQTHAALSLGMTYWQTQRHVVAPQLFGFLIPPTTSLVIMMFKDSAIFSVMSLPEMTYQSNLLTANTFAYVEVLGTTALIYWLSSVLLAGVGRRLETVVGRRTRTPDVVPLTTLSAKGKGQLS</sequence>
<dbReference type="EMBL" id="CP011807">
    <property type="protein sequence ID" value="AKM31101.1"/>
    <property type="molecule type" value="Genomic_DNA"/>
</dbReference>
<keyword evidence="6 8" id="KW-1133">Transmembrane helix</keyword>
<dbReference type="STRING" id="656179.AB870_14695"/>
<dbReference type="InterPro" id="IPR043429">
    <property type="entry name" value="ArtM/GltK/GlnP/TcyL/YhdX-like"/>
</dbReference>
<keyword evidence="11" id="KW-1185">Reference proteome</keyword>
<reference evidence="10" key="1">
    <citation type="submission" date="2016-06" db="EMBL/GenBank/DDBJ databases">
        <title>Complete Genome Sequence of Pandoraea faecigallinarum DSM-23572.</title>
        <authorList>
            <person name="Yong D."/>
            <person name="Ee R."/>
            <person name="Lim Y.-L."/>
            <person name="Yin W.-F."/>
            <person name="Chan K.-G."/>
        </authorList>
    </citation>
    <scope>NUCLEOTIDE SEQUENCE</scope>
    <source>
        <strain evidence="10">DSM 23572</strain>
    </source>
</reference>
<dbReference type="NCBIfam" id="TIGR01726">
    <property type="entry name" value="HEQRo_perm_3TM"/>
    <property type="match status" value="1"/>
</dbReference>
<dbReference type="GO" id="GO:0022857">
    <property type="term" value="F:transmembrane transporter activity"/>
    <property type="evidence" value="ECO:0007669"/>
    <property type="project" value="InterPro"/>
</dbReference>
<dbReference type="AlphaFoldDB" id="A0A0H3WX45"/>
<keyword evidence="3 8" id="KW-0813">Transport</keyword>
<gene>
    <name evidence="10" type="ORF">AB870_14695</name>
</gene>
<feature type="transmembrane region" description="Helical" evidence="8">
    <location>
        <begin position="54"/>
        <end position="74"/>
    </location>
</feature>
<proteinExistence type="inferred from homology"/>
<evidence type="ECO:0000256" key="6">
    <source>
        <dbReference type="ARBA" id="ARBA00022989"/>
    </source>
</evidence>
<dbReference type="RefSeq" id="WP_047906913.1">
    <property type="nucleotide sequence ID" value="NZ_CP011807.3"/>
</dbReference>
<evidence type="ECO:0000256" key="7">
    <source>
        <dbReference type="ARBA" id="ARBA00023136"/>
    </source>
</evidence>
<evidence type="ECO:0000256" key="5">
    <source>
        <dbReference type="ARBA" id="ARBA00022692"/>
    </source>
</evidence>
<feature type="transmembrane region" description="Helical" evidence="8">
    <location>
        <begin position="80"/>
        <end position="102"/>
    </location>
</feature>
<evidence type="ECO:0000256" key="8">
    <source>
        <dbReference type="RuleBase" id="RU363032"/>
    </source>
</evidence>
<dbReference type="CDD" id="cd06261">
    <property type="entry name" value="TM_PBP2"/>
    <property type="match status" value="1"/>
</dbReference>